<accession>A0ABR7GA46</accession>
<evidence type="ECO:0000256" key="3">
    <source>
        <dbReference type="ARBA" id="ARBA00023015"/>
    </source>
</evidence>
<organism evidence="9 10">
    <name type="scientific">Ruminococcus hominis</name>
    <dbReference type="NCBI Taxonomy" id="2763065"/>
    <lineage>
        <taxon>Bacteria</taxon>
        <taxon>Bacillati</taxon>
        <taxon>Bacillota</taxon>
        <taxon>Clostridia</taxon>
        <taxon>Eubacteriales</taxon>
        <taxon>Oscillospiraceae</taxon>
        <taxon>Ruminococcus</taxon>
    </lineage>
</organism>
<reference evidence="9 10" key="1">
    <citation type="submission" date="2020-08" db="EMBL/GenBank/DDBJ databases">
        <title>Genome public.</title>
        <authorList>
            <person name="Liu C."/>
            <person name="Sun Q."/>
        </authorList>
    </citation>
    <scope>NUCLEOTIDE SEQUENCE [LARGE SCALE GENOMIC DNA]</scope>
    <source>
        <strain evidence="9 10">NSJ-13</strain>
    </source>
</reference>
<evidence type="ECO:0000313" key="10">
    <source>
        <dbReference type="Proteomes" id="UP000631576"/>
    </source>
</evidence>
<keyword evidence="4 7" id="KW-0731">Sigma factor</keyword>
<evidence type="ECO:0000256" key="5">
    <source>
        <dbReference type="ARBA" id="ARBA00023125"/>
    </source>
</evidence>
<dbReference type="PRINTS" id="PR00046">
    <property type="entry name" value="SIGMA70FCT"/>
</dbReference>
<dbReference type="PROSITE" id="PS00716">
    <property type="entry name" value="SIGMA70_2"/>
    <property type="match status" value="1"/>
</dbReference>
<dbReference type="PROSITE" id="PS00715">
    <property type="entry name" value="SIGMA70_1"/>
    <property type="match status" value="1"/>
</dbReference>
<evidence type="ECO:0000256" key="1">
    <source>
        <dbReference type="ARBA" id="ARBA00007788"/>
    </source>
</evidence>
<dbReference type="Gene3D" id="1.10.10.10">
    <property type="entry name" value="Winged helix-like DNA-binding domain superfamily/Winged helix DNA-binding domain"/>
    <property type="match status" value="1"/>
</dbReference>
<dbReference type="PANTHER" id="PTHR30376:SF3">
    <property type="entry name" value="RNA POLYMERASE SIGMA FACTOR RPOH"/>
    <property type="match status" value="1"/>
</dbReference>
<sequence length="212" mass="24618">MKSFPAPLTSSEEKYYFQKYTEGDLQAKHILIEHNLRLVAHVIKKYQSSDDDIEDLISIGTIGLIKSVMTFNSEKGNRLAAYASKCIDNEILMYLRSKKKTNKEVSLYEPLGIDKEGNEIQLYDIIETNEDDASDRIVLKQNIQKLYEELESLLTPRERLVLKMRYGLYNGEEYTQREVARQLGISRSYVSRIEKSAIQKLRSSFFTQQTVK</sequence>
<comment type="similarity">
    <text evidence="1 7">Belongs to the sigma-70 factor family.</text>
</comment>
<keyword evidence="10" id="KW-1185">Reference proteome</keyword>
<dbReference type="PANTHER" id="PTHR30376">
    <property type="entry name" value="SIGMA FACTOR RPOH HEAT SHOCK RELATED"/>
    <property type="match status" value="1"/>
</dbReference>
<name>A0ABR7GA46_9FIRM</name>
<dbReference type="PIRSF" id="PIRSF000770">
    <property type="entry name" value="RNA_pol_sigma-SigE/K"/>
    <property type="match status" value="1"/>
</dbReference>
<dbReference type="InterPro" id="IPR050813">
    <property type="entry name" value="Sigma-70_Factor"/>
</dbReference>
<dbReference type="SUPFAM" id="SSF88946">
    <property type="entry name" value="Sigma2 domain of RNA polymerase sigma factors"/>
    <property type="match status" value="1"/>
</dbReference>
<gene>
    <name evidence="9" type="primary">sigK</name>
    <name evidence="9" type="ORF">H8S40_08800</name>
</gene>
<dbReference type="EMBL" id="JACOPE010000001">
    <property type="protein sequence ID" value="MBC5683661.1"/>
    <property type="molecule type" value="Genomic_DNA"/>
</dbReference>
<dbReference type="InterPro" id="IPR007627">
    <property type="entry name" value="RNA_pol_sigma70_r2"/>
</dbReference>
<dbReference type="InterPro" id="IPR000943">
    <property type="entry name" value="RNA_pol_sigma70"/>
</dbReference>
<evidence type="ECO:0000256" key="2">
    <source>
        <dbReference type="ARBA" id="ARBA00022969"/>
    </source>
</evidence>
<keyword evidence="5 7" id="KW-0238">DNA-binding</keyword>
<dbReference type="InterPro" id="IPR014209">
    <property type="entry name" value="RNA_pol_sigma-K"/>
</dbReference>
<dbReference type="PROSITE" id="PS50943">
    <property type="entry name" value="HTH_CROC1"/>
    <property type="match status" value="1"/>
</dbReference>
<dbReference type="NCBIfam" id="NF004471">
    <property type="entry name" value="PRK05803.1"/>
    <property type="match status" value="1"/>
</dbReference>
<dbReference type="Gene3D" id="1.20.120.1810">
    <property type="match status" value="1"/>
</dbReference>
<evidence type="ECO:0000256" key="7">
    <source>
        <dbReference type="RuleBase" id="RU362124"/>
    </source>
</evidence>
<dbReference type="NCBIfam" id="TIGR02937">
    <property type="entry name" value="sigma70-ECF"/>
    <property type="match status" value="1"/>
</dbReference>
<dbReference type="CDD" id="cd06171">
    <property type="entry name" value="Sigma70_r4"/>
    <property type="match status" value="1"/>
</dbReference>
<keyword evidence="6 7" id="KW-0804">Transcription</keyword>
<dbReference type="InterPro" id="IPR013324">
    <property type="entry name" value="RNA_pol_sigma_r3/r4-like"/>
</dbReference>
<evidence type="ECO:0000259" key="8">
    <source>
        <dbReference type="PROSITE" id="PS50943"/>
    </source>
</evidence>
<dbReference type="InterPro" id="IPR001387">
    <property type="entry name" value="Cro/C1-type_HTH"/>
</dbReference>
<proteinExistence type="inferred from homology"/>
<evidence type="ECO:0000256" key="6">
    <source>
        <dbReference type="ARBA" id="ARBA00023163"/>
    </source>
</evidence>
<dbReference type="SUPFAM" id="SSF88659">
    <property type="entry name" value="Sigma3 and sigma4 domains of RNA polymerase sigma factors"/>
    <property type="match status" value="1"/>
</dbReference>
<feature type="domain" description="HTH cro/C1-type" evidence="8">
    <location>
        <begin position="174"/>
        <end position="195"/>
    </location>
</feature>
<dbReference type="InterPro" id="IPR013325">
    <property type="entry name" value="RNA_pol_sigma_r2"/>
</dbReference>
<dbReference type="Pfam" id="PF04542">
    <property type="entry name" value="Sigma70_r2"/>
    <property type="match status" value="1"/>
</dbReference>
<keyword evidence="3 7" id="KW-0805">Transcription regulation</keyword>
<dbReference type="RefSeq" id="WP_186865071.1">
    <property type="nucleotide sequence ID" value="NZ_JACOPE010000001.1"/>
</dbReference>
<dbReference type="Pfam" id="PF04545">
    <property type="entry name" value="Sigma70_r4"/>
    <property type="match status" value="1"/>
</dbReference>
<dbReference type="NCBIfam" id="TIGR02846">
    <property type="entry name" value="spore_sigmaK"/>
    <property type="match status" value="1"/>
</dbReference>
<evidence type="ECO:0000313" key="9">
    <source>
        <dbReference type="EMBL" id="MBC5683661.1"/>
    </source>
</evidence>
<comment type="function">
    <text evidence="7">Sigma factors are initiation factors that promote the attachment of RNA polymerase to specific initiation sites and are then released.</text>
</comment>
<comment type="caution">
    <text evidence="9">The sequence shown here is derived from an EMBL/GenBank/DDBJ whole genome shotgun (WGS) entry which is preliminary data.</text>
</comment>
<keyword evidence="2" id="KW-0749">Sporulation</keyword>
<dbReference type="InterPro" id="IPR036388">
    <property type="entry name" value="WH-like_DNA-bd_sf"/>
</dbReference>
<evidence type="ECO:0000256" key="4">
    <source>
        <dbReference type="ARBA" id="ARBA00023082"/>
    </source>
</evidence>
<dbReference type="InterPro" id="IPR014284">
    <property type="entry name" value="RNA_pol_sigma-70_dom"/>
</dbReference>
<protein>
    <recommendedName>
        <fullName evidence="7">RNA polymerase sigma factor</fullName>
    </recommendedName>
</protein>
<dbReference type="Proteomes" id="UP000631576">
    <property type="component" value="Unassembled WGS sequence"/>
</dbReference>
<dbReference type="InterPro" id="IPR007630">
    <property type="entry name" value="RNA_pol_sigma70_r4"/>
</dbReference>